<feature type="region of interest" description="Disordered" evidence="1">
    <location>
        <begin position="327"/>
        <end position="350"/>
    </location>
</feature>
<feature type="compositionally biased region" description="Polar residues" evidence="1">
    <location>
        <begin position="507"/>
        <end position="520"/>
    </location>
</feature>
<dbReference type="Proteomes" id="UP001251528">
    <property type="component" value="Unassembled WGS sequence"/>
</dbReference>
<keyword evidence="2" id="KW-1133">Transmembrane helix</keyword>
<evidence type="ECO:0000256" key="1">
    <source>
        <dbReference type="SAM" id="MobiDB-lite"/>
    </source>
</evidence>
<dbReference type="EMBL" id="JASWJB010000250">
    <property type="protein sequence ID" value="KAK2592711.1"/>
    <property type="molecule type" value="Genomic_DNA"/>
</dbReference>
<proteinExistence type="predicted"/>
<dbReference type="InterPro" id="IPR015919">
    <property type="entry name" value="Cadherin-like_sf"/>
</dbReference>
<sequence length="682" mass="74090">MFDIIATDEKGSANTSATIMISRNPAPKVQIPLEKQITKFGDVSAPSSILSYPSADFNISFDLKTFGQIGLSYYAVSGDGSSLPAWIKFHAPSLSFEGRTPPIESLGQSSVKFNFSLIASDIVSFSASSIEFSIIVGSHKLSTSNPIIKLNATRDQEVTYNDLLTDIKLDGKKISPGDLKVTTKDMPSWFSYDDKTVKLKGIPKNEDNAANFTITFKDSFSDSLDVLVVADVAMGLFLSTLEDVSVKPGSQFDLDLVKYLRNPHDVTVRVSTSFGESWLKVDDLKLSGEVPKASKDNLEIYVEASSRGSDLKEREIFNIHLLSPDRTTNTATSESPTTATTTTIAGNSAVPDEKARPHSLSLGILLATIIPVIFVAILLIVLICCLRRCRTGRISLRGNYRSKFLRPVFNSPQPDPSVRETAGTEAAVGSKTLIFSSAKAALNNISSQTDYQEKGSKIFERSSVSEIPRGTTIGTGRQRSRNVVNVQNEDGRQSWITIDGRGAAMSDGSSRSKQLNTTYPKPTGKILSKGDLIFGKDQKSDIALTTLETSSMVQPTPPFRYQPPGPPFLRQNTGRISTMTSTAATIPTRDNWNHTSIANRATSSIADPVMSSETSWTTLAESTAGESVNREIGGIATKDLRSWREGSSADGSRSFNTETSFQSCENWRVISAARPTKIESSK</sequence>
<name>A0AAJ0CGQ8_9HYPO</name>
<dbReference type="SUPFAM" id="SSF49313">
    <property type="entry name" value="Cadherin-like"/>
    <property type="match status" value="2"/>
</dbReference>
<keyword evidence="2" id="KW-0812">Transmembrane</keyword>
<protein>
    <submittedName>
        <fullName evidence="3">Polarity establishment/cellular polarization</fullName>
    </submittedName>
</protein>
<evidence type="ECO:0000256" key="2">
    <source>
        <dbReference type="SAM" id="Phobius"/>
    </source>
</evidence>
<accession>A0AAJ0CGQ8</accession>
<keyword evidence="2" id="KW-0472">Membrane</keyword>
<evidence type="ECO:0000313" key="3">
    <source>
        <dbReference type="EMBL" id="KAK2592711.1"/>
    </source>
</evidence>
<organism evidence="3 4">
    <name type="scientific">Conoideocrella luteorostrata</name>
    <dbReference type="NCBI Taxonomy" id="1105319"/>
    <lineage>
        <taxon>Eukaryota</taxon>
        <taxon>Fungi</taxon>
        <taxon>Dikarya</taxon>
        <taxon>Ascomycota</taxon>
        <taxon>Pezizomycotina</taxon>
        <taxon>Sordariomycetes</taxon>
        <taxon>Hypocreomycetidae</taxon>
        <taxon>Hypocreales</taxon>
        <taxon>Clavicipitaceae</taxon>
        <taxon>Conoideocrella</taxon>
    </lineage>
</organism>
<dbReference type="GO" id="GO:0005509">
    <property type="term" value="F:calcium ion binding"/>
    <property type="evidence" value="ECO:0007669"/>
    <property type="project" value="InterPro"/>
</dbReference>
<dbReference type="Gene3D" id="2.60.40.10">
    <property type="entry name" value="Immunoglobulins"/>
    <property type="match status" value="2"/>
</dbReference>
<comment type="caution">
    <text evidence="3">The sequence shown here is derived from an EMBL/GenBank/DDBJ whole genome shotgun (WGS) entry which is preliminary data.</text>
</comment>
<feature type="transmembrane region" description="Helical" evidence="2">
    <location>
        <begin position="360"/>
        <end position="386"/>
    </location>
</feature>
<keyword evidence="4" id="KW-1185">Reference proteome</keyword>
<dbReference type="AlphaFoldDB" id="A0AAJ0CGQ8"/>
<feature type="region of interest" description="Disordered" evidence="1">
    <location>
        <begin position="502"/>
        <end position="522"/>
    </location>
</feature>
<dbReference type="GO" id="GO:0016020">
    <property type="term" value="C:membrane"/>
    <property type="evidence" value="ECO:0007669"/>
    <property type="project" value="InterPro"/>
</dbReference>
<reference evidence="3" key="1">
    <citation type="submission" date="2023-06" db="EMBL/GenBank/DDBJ databases">
        <title>Conoideocrella luteorostrata (Hypocreales: Clavicipitaceae), a potential biocontrol fungus for elongate hemlock scale in United States Christmas tree production areas.</title>
        <authorList>
            <person name="Barrett H."/>
            <person name="Lovett B."/>
            <person name="Macias A.M."/>
            <person name="Stajich J.E."/>
            <person name="Kasson M.T."/>
        </authorList>
    </citation>
    <scope>NUCLEOTIDE SEQUENCE</scope>
    <source>
        <strain evidence="3">ARSEF 14590</strain>
    </source>
</reference>
<dbReference type="InterPro" id="IPR013783">
    <property type="entry name" value="Ig-like_fold"/>
</dbReference>
<evidence type="ECO:0000313" key="4">
    <source>
        <dbReference type="Proteomes" id="UP001251528"/>
    </source>
</evidence>
<feature type="compositionally biased region" description="Low complexity" evidence="1">
    <location>
        <begin position="327"/>
        <end position="343"/>
    </location>
</feature>
<gene>
    <name evidence="3" type="primary">AXL2_2</name>
    <name evidence="3" type="ORF">QQS21_009586</name>
</gene>